<comment type="caution">
    <text evidence="2">The sequence shown here is derived from an EMBL/GenBank/DDBJ whole genome shotgun (WGS) entry which is preliminary data.</text>
</comment>
<evidence type="ECO:0000313" key="3">
    <source>
        <dbReference type="Proteomes" id="UP000252255"/>
    </source>
</evidence>
<evidence type="ECO:0000256" key="1">
    <source>
        <dbReference type="SAM" id="SignalP"/>
    </source>
</evidence>
<organism evidence="2 3">
    <name type="scientific">Thalassospira profundimaris</name>
    <dbReference type="NCBI Taxonomy" id="502049"/>
    <lineage>
        <taxon>Bacteria</taxon>
        <taxon>Pseudomonadati</taxon>
        <taxon>Pseudomonadota</taxon>
        <taxon>Alphaproteobacteria</taxon>
        <taxon>Rhodospirillales</taxon>
        <taxon>Thalassospiraceae</taxon>
        <taxon>Thalassospira</taxon>
    </lineage>
</organism>
<keyword evidence="1" id="KW-0732">Signal</keyword>
<proteinExistence type="predicted"/>
<dbReference type="PROSITE" id="PS51257">
    <property type="entry name" value="PROKAR_LIPOPROTEIN"/>
    <property type="match status" value="1"/>
</dbReference>
<sequence length="196" mass="21309">MTQPKPFFAGKILALPLIAVLGLLAACTSTGDAGYIKGREIQFNVAEASGRKVTAAKEAPYEGLYENATAAYEWTLDYGDGFIRIGYWENVTPPEMLNLESDSPEFRTRFDRRITSVISKKMTVTKPAHKNGAAGLIAFGKGNGFERCAVTTSALRLGDSQPAGAFDTFVEAVICSDGILTPNTMDNLIWYLEKQP</sequence>
<dbReference type="Proteomes" id="UP000252255">
    <property type="component" value="Unassembled WGS sequence"/>
</dbReference>
<dbReference type="EMBL" id="JPWI01000011">
    <property type="protein sequence ID" value="RCK43949.1"/>
    <property type="molecule type" value="Genomic_DNA"/>
</dbReference>
<feature type="chain" id="PRO_5016744869" description="Lipoprotein" evidence="1">
    <location>
        <begin position="26"/>
        <end position="196"/>
    </location>
</feature>
<reference evidence="2 3" key="1">
    <citation type="submission" date="2014-07" db="EMBL/GenBank/DDBJ databases">
        <title>Draft genome sequence of Thalassospira profundimaris PR54-5.</title>
        <authorList>
            <person name="Lai Q."/>
            <person name="Shao Z."/>
        </authorList>
    </citation>
    <scope>NUCLEOTIDE SEQUENCE [LARGE SCALE GENOMIC DNA]</scope>
    <source>
        <strain evidence="2 3">PR54-5</strain>
    </source>
</reference>
<feature type="signal peptide" evidence="1">
    <location>
        <begin position="1"/>
        <end position="25"/>
    </location>
</feature>
<gene>
    <name evidence="2" type="ORF">TH30_16420</name>
</gene>
<accession>A0A367WRW4</accession>
<name>A0A367WRW4_9PROT</name>
<evidence type="ECO:0008006" key="4">
    <source>
        <dbReference type="Google" id="ProtNLM"/>
    </source>
</evidence>
<protein>
    <recommendedName>
        <fullName evidence="4">Lipoprotein</fullName>
    </recommendedName>
</protein>
<dbReference type="AlphaFoldDB" id="A0A367WRW4"/>
<evidence type="ECO:0000313" key="2">
    <source>
        <dbReference type="EMBL" id="RCK43949.1"/>
    </source>
</evidence>